<keyword evidence="2" id="KW-1185">Reference proteome</keyword>
<evidence type="ECO:0000313" key="2">
    <source>
        <dbReference type="Proteomes" id="UP000245433"/>
    </source>
</evidence>
<dbReference type="EMBL" id="QEKT01000009">
    <property type="protein sequence ID" value="PVY83090.1"/>
    <property type="molecule type" value="Genomic_DNA"/>
</dbReference>
<protein>
    <submittedName>
        <fullName evidence="1">Uncharacterized protein</fullName>
    </submittedName>
</protein>
<organism evidence="1 2">
    <name type="scientific">Convivina intestini</name>
    <dbReference type="NCBI Taxonomy" id="1505726"/>
    <lineage>
        <taxon>Bacteria</taxon>
        <taxon>Bacillati</taxon>
        <taxon>Bacillota</taxon>
        <taxon>Bacilli</taxon>
        <taxon>Lactobacillales</taxon>
        <taxon>Lactobacillaceae</taxon>
        <taxon>Convivina</taxon>
    </lineage>
</organism>
<comment type="caution">
    <text evidence="1">The sequence shown here is derived from an EMBL/GenBank/DDBJ whole genome shotgun (WGS) entry which is preliminary data.</text>
</comment>
<name>A0A2U1D607_9LACO</name>
<proteinExistence type="predicted"/>
<dbReference type="AlphaFoldDB" id="A0A2U1D607"/>
<dbReference type="Proteomes" id="UP000245433">
    <property type="component" value="Unassembled WGS sequence"/>
</dbReference>
<evidence type="ECO:0000313" key="1">
    <source>
        <dbReference type="EMBL" id="PVY83090.1"/>
    </source>
</evidence>
<accession>A0A2U1D607</accession>
<sequence length="36" mass="4006">MDHLFSICSSVVVFLVAIVAAYDIGYNTGKDDTRRK</sequence>
<reference evidence="1 2" key="1">
    <citation type="submission" date="2018-04" db="EMBL/GenBank/DDBJ databases">
        <title>Genomic Encyclopedia of Type Strains, Phase IV (KMG-IV): sequencing the most valuable type-strain genomes for metagenomic binning, comparative biology and taxonomic classification.</title>
        <authorList>
            <person name="Goeker M."/>
        </authorList>
    </citation>
    <scope>NUCLEOTIDE SEQUENCE [LARGE SCALE GENOMIC DNA]</scope>
    <source>
        <strain evidence="1 2">DSM 28795</strain>
    </source>
</reference>
<gene>
    <name evidence="1" type="ORF">C7384_10938</name>
</gene>